<dbReference type="GO" id="GO:0016740">
    <property type="term" value="F:transferase activity"/>
    <property type="evidence" value="ECO:0007669"/>
    <property type="project" value="UniProtKB-KW"/>
</dbReference>
<reference evidence="8 9" key="1">
    <citation type="journal article" date="2015" name="Genome Announc.">
        <title>Expanding the biotechnology potential of lactobacilli through comparative genomics of 213 strains and associated genera.</title>
        <authorList>
            <person name="Sun Z."/>
            <person name="Harris H.M."/>
            <person name="McCann A."/>
            <person name="Guo C."/>
            <person name="Argimon S."/>
            <person name="Zhang W."/>
            <person name="Yang X."/>
            <person name="Jeffery I.B."/>
            <person name="Cooney J.C."/>
            <person name="Kagawa T.F."/>
            <person name="Liu W."/>
            <person name="Song Y."/>
            <person name="Salvetti E."/>
            <person name="Wrobel A."/>
            <person name="Rasinkangas P."/>
            <person name="Parkhill J."/>
            <person name="Rea M.C."/>
            <person name="O'Sullivan O."/>
            <person name="Ritari J."/>
            <person name="Douillard F.P."/>
            <person name="Paul Ross R."/>
            <person name="Yang R."/>
            <person name="Briner A.E."/>
            <person name="Felis G.E."/>
            <person name="de Vos W.M."/>
            <person name="Barrangou R."/>
            <person name="Klaenhammer T.R."/>
            <person name="Caufield P.W."/>
            <person name="Cui Y."/>
            <person name="Zhang H."/>
            <person name="O'Toole P.W."/>
        </authorList>
    </citation>
    <scope>NUCLEOTIDE SEQUENCE [LARGE SCALE GENOMIC DNA]</scope>
    <source>
        <strain evidence="8 9">DSM 19519</strain>
    </source>
</reference>
<keyword evidence="9" id="KW-1185">Reference proteome</keyword>
<gene>
    <name evidence="8" type="ORF">FC92_GL002028</name>
</gene>
<comment type="cofactor">
    <cofactor evidence="6">
        <name>Mg(2+)</name>
        <dbReference type="ChEBI" id="CHEBI:18420"/>
    </cofactor>
    <text evidence="6">Binds 1 Mg(2+) ion per trimer.</text>
</comment>
<keyword evidence="4" id="KW-0598">Phosphotransferase system</keyword>
<dbReference type="OrthoDB" id="350602at2"/>
<dbReference type="RefSeq" id="WP_057869204.1">
    <property type="nucleotide sequence ID" value="NZ_AZDX01000007.1"/>
</dbReference>
<comment type="caution">
    <text evidence="8">The sequence shown here is derived from an EMBL/GenBank/DDBJ whole genome shotgun (WGS) entry which is preliminary data.</text>
</comment>
<dbReference type="EMBL" id="AZDX01000007">
    <property type="protein sequence ID" value="KRL07251.1"/>
    <property type="molecule type" value="Genomic_DNA"/>
</dbReference>
<dbReference type="InterPro" id="IPR036542">
    <property type="entry name" value="PTS_IIA_lac/cel_sf"/>
</dbReference>
<dbReference type="PROSITE" id="PS51095">
    <property type="entry name" value="PTS_EIIA_TYPE_3"/>
    <property type="match status" value="1"/>
</dbReference>
<dbReference type="STRING" id="1423759.FC92_GL002028"/>
<keyword evidence="6" id="KW-0479">Metal-binding</keyword>
<evidence type="ECO:0000256" key="7">
    <source>
        <dbReference type="PROSITE-ProRule" id="PRU00418"/>
    </source>
</evidence>
<dbReference type="SUPFAM" id="SSF46973">
    <property type="entry name" value="Enzyme IIa from lactose specific PTS, IIa-lac"/>
    <property type="match status" value="1"/>
</dbReference>
<dbReference type="GeneID" id="98311654"/>
<dbReference type="AlphaFoldDB" id="A0A0R1MRV9"/>
<keyword evidence="3" id="KW-0808">Transferase</keyword>
<evidence type="ECO:0000313" key="9">
    <source>
        <dbReference type="Proteomes" id="UP000051448"/>
    </source>
</evidence>
<dbReference type="Gene3D" id="1.20.58.80">
    <property type="entry name" value="Phosphotransferase system, lactose/cellobiose-type IIA subunit"/>
    <property type="match status" value="1"/>
</dbReference>
<evidence type="ECO:0000256" key="5">
    <source>
        <dbReference type="PIRSR" id="PIRSR000699-1"/>
    </source>
</evidence>
<dbReference type="PATRIC" id="fig|1423759.3.peg.2120"/>
<dbReference type="GO" id="GO:0046872">
    <property type="term" value="F:metal ion binding"/>
    <property type="evidence" value="ECO:0007669"/>
    <property type="project" value="UniProtKB-KW"/>
</dbReference>
<feature type="modified residue" description="Phosphohistidine; by HPr" evidence="7">
    <location>
        <position position="77"/>
    </location>
</feature>
<feature type="active site" description="Tele-phosphohistidine intermediate" evidence="5">
    <location>
        <position position="77"/>
    </location>
</feature>
<accession>A0A0R1MRV9</accession>
<sequence>MNTDNMEVIMGLIMEGGNAKGFAVEAIRAAKQNDFSAAKNFLDKSNESLSKAHNVQTNMLTKEAQGQPNEVNLYMVHAQDHLMTAITFRDLAQEIVELYEKIVEKN</sequence>
<organism evidence="8 9">
    <name type="scientific">Liquorilactobacillus hordei DSM 19519</name>
    <dbReference type="NCBI Taxonomy" id="1423759"/>
    <lineage>
        <taxon>Bacteria</taxon>
        <taxon>Bacillati</taxon>
        <taxon>Bacillota</taxon>
        <taxon>Bacilli</taxon>
        <taxon>Lactobacillales</taxon>
        <taxon>Lactobacillaceae</taxon>
        <taxon>Liquorilactobacillus</taxon>
    </lineage>
</organism>
<keyword evidence="1" id="KW-0813">Transport</keyword>
<dbReference type="InterPro" id="IPR003188">
    <property type="entry name" value="PTS_IIA_lac/cel"/>
</dbReference>
<keyword evidence="6" id="KW-0460">Magnesium</keyword>
<dbReference type="Proteomes" id="UP000051448">
    <property type="component" value="Unassembled WGS sequence"/>
</dbReference>
<evidence type="ECO:0000256" key="4">
    <source>
        <dbReference type="ARBA" id="ARBA00022683"/>
    </source>
</evidence>
<feature type="binding site" evidence="6">
    <location>
        <position position="80"/>
    </location>
    <ligand>
        <name>Mg(2+)</name>
        <dbReference type="ChEBI" id="CHEBI:18420"/>
        <note>ligand shared between all trimeric partners</note>
    </ligand>
</feature>
<dbReference type="CDD" id="cd00215">
    <property type="entry name" value="PTS_IIA_lac"/>
    <property type="match status" value="1"/>
</dbReference>
<evidence type="ECO:0000256" key="2">
    <source>
        <dbReference type="ARBA" id="ARBA00022597"/>
    </source>
</evidence>
<keyword evidence="2" id="KW-0762">Sugar transport</keyword>
<dbReference type="PIRSF" id="PIRSF000699">
    <property type="entry name" value="PTS_IILac_III"/>
    <property type="match status" value="1"/>
</dbReference>
<dbReference type="GO" id="GO:0009401">
    <property type="term" value="P:phosphoenolpyruvate-dependent sugar phosphotransferase system"/>
    <property type="evidence" value="ECO:0007669"/>
    <property type="project" value="UniProtKB-KW"/>
</dbReference>
<evidence type="ECO:0000256" key="3">
    <source>
        <dbReference type="ARBA" id="ARBA00022679"/>
    </source>
</evidence>
<protein>
    <submittedName>
        <fullName evidence="8">Uncharacterized protein</fullName>
    </submittedName>
</protein>
<dbReference type="Pfam" id="PF02255">
    <property type="entry name" value="PTS_IIA"/>
    <property type="match status" value="1"/>
</dbReference>
<proteinExistence type="predicted"/>
<evidence type="ECO:0000313" key="8">
    <source>
        <dbReference type="EMBL" id="KRL07251.1"/>
    </source>
</evidence>
<name>A0A0R1MRV9_9LACO</name>
<dbReference type="PANTHER" id="PTHR34382">
    <property type="entry name" value="PTS SYSTEM N,N'-DIACETYLCHITOBIOSE-SPECIFIC EIIA COMPONENT"/>
    <property type="match status" value="1"/>
</dbReference>
<evidence type="ECO:0000256" key="1">
    <source>
        <dbReference type="ARBA" id="ARBA00022448"/>
    </source>
</evidence>
<evidence type="ECO:0000256" key="6">
    <source>
        <dbReference type="PIRSR" id="PIRSR000699-2"/>
    </source>
</evidence>
<dbReference type="PANTHER" id="PTHR34382:SF7">
    <property type="entry name" value="PTS SYSTEM N,N'-DIACETYLCHITOBIOSE-SPECIFIC EIIA COMPONENT"/>
    <property type="match status" value="1"/>
</dbReference>